<accession>A0ABN3B884</accession>
<proteinExistence type="predicted"/>
<protein>
    <recommendedName>
        <fullName evidence="3">Glycosyltransferase involved in cell wall biosynthesis</fullName>
    </recommendedName>
</protein>
<dbReference type="EMBL" id="BAAAOP010000006">
    <property type="protein sequence ID" value="GAA2188535.1"/>
    <property type="molecule type" value="Genomic_DNA"/>
</dbReference>
<reference evidence="1 2" key="1">
    <citation type="journal article" date="2019" name="Int. J. Syst. Evol. Microbiol.">
        <title>The Global Catalogue of Microorganisms (GCM) 10K type strain sequencing project: providing services to taxonomists for standard genome sequencing and annotation.</title>
        <authorList>
            <consortium name="The Broad Institute Genomics Platform"/>
            <consortium name="The Broad Institute Genome Sequencing Center for Infectious Disease"/>
            <person name="Wu L."/>
            <person name="Ma J."/>
        </authorList>
    </citation>
    <scope>NUCLEOTIDE SEQUENCE [LARGE SCALE GENOMIC DNA]</scope>
    <source>
        <strain evidence="1 2">JCM 14919</strain>
    </source>
</reference>
<comment type="caution">
    <text evidence="1">The sequence shown here is derived from an EMBL/GenBank/DDBJ whole genome shotgun (WGS) entry which is preliminary data.</text>
</comment>
<name>A0ABN3B884_9MICO</name>
<dbReference type="Gene3D" id="3.40.50.2000">
    <property type="entry name" value="Glycogen Phosphorylase B"/>
    <property type="match status" value="1"/>
</dbReference>
<keyword evidence="2" id="KW-1185">Reference proteome</keyword>
<organism evidence="1 2">
    <name type="scientific">Leucobacter alluvii</name>
    <dbReference type="NCBI Taxonomy" id="340321"/>
    <lineage>
        <taxon>Bacteria</taxon>
        <taxon>Bacillati</taxon>
        <taxon>Actinomycetota</taxon>
        <taxon>Actinomycetes</taxon>
        <taxon>Micrococcales</taxon>
        <taxon>Microbacteriaceae</taxon>
        <taxon>Leucobacter</taxon>
    </lineage>
</organism>
<dbReference type="Proteomes" id="UP001501084">
    <property type="component" value="Unassembled WGS sequence"/>
</dbReference>
<evidence type="ECO:0008006" key="3">
    <source>
        <dbReference type="Google" id="ProtNLM"/>
    </source>
</evidence>
<evidence type="ECO:0000313" key="1">
    <source>
        <dbReference type="EMBL" id="GAA2188535.1"/>
    </source>
</evidence>
<dbReference type="RefSeq" id="WP_346058087.1">
    <property type="nucleotide sequence ID" value="NZ_BAAAOP010000006.1"/>
</dbReference>
<gene>
    <name evidence="1" type="ORF">GCM10009786_18020</name>
</gene>
<sequence>MSGVINTLLRFAPEWLLTLVDAMVQRDSFLLRWVKRHAAAGLAVPVPGRPDKDAQVRVFFGPFNYAGQAWRWSRSLEHANAGINARNLTVTFPNDLGFESSDRVLAPVFVGSREWRRLQRDAFDAYTHVVIESFTSTLGMGRGRGLEAEIEWHQSQGRRVALLCHGTDIRSPRAHSARSVHSPFLQMDRADERLEKRARQNQGVLDRFDGPVFFSTPDLVHDVPNGQWLPLVVDAEKWSRAGSAGGVAAGERRIPAVLHAPTAPRIKGTAAVERAVHRLSDAIEYRALAGVPASQMPKHVAEADIVIDQLLLGSYGAAACEAMAAGRAVVGNIDPEVRETVERACGLALPIIQADPDTIEEVLRRLAANREEIRESAALGPAFVKAIHSGRRTLPVMNDFLGFERVR</sequence>
<evidence type="ECO:0000313" key="2">
    <source>
        <dbReference type="Proteomes" id="UP001501084"/>
    </source>
</evidence>
<dbReference type="SUPFAM" id="SSF53756">
    <property type="entry name" value="UDP-Glycosyltransferase/glycogen phosphorylase"/>
    <property type="match status" value="1"/>
</dbReference>